<evidence type="ECO:0000313" key="5">
    <source>
        <dbReference type="EMBL" id="KAK0425809.1"/>
    </source>
</evidence>
<organism evidence="5 6">
    <name type="scientific">Steinernema hermaphroditum</name>
    <dbReference type="NCBI Taxonomy" id="289476"/>
    <lineage>
        <taxon>Eukaryota</taxon>
        <taxon>Metazoa</taxon>
        <taxon>Ecdysozoa</taxon>
        <taxon>Nematoda</taxon>
        <taxon>Chromadorea</taxon>
        <taxon>Rhabditida</taxon>
        <taxon>Tylenchina</taxon>
        <taxon>Panagrolaimomorpha</taxon>
        <taxon>Strongyloidoidea</taxon>
        <taxon>Steinernematidae</taxon>
        <taxon>Steinernema</taxon>
    </lineage>
</organism>
<dbReference type="EMBL" id="JAUCMV010000001">
    <property type="protein sequence ID" value="KAK0425809.1"/>
    <property type="molecule type" value="Genomic_DNA"/>
</dbReference>
<dbReference type="Gene3D" id="1.10.10.1420">
    <property type="entry name" value="DNA replication factor Cdt1, C-terminal WH domain"/>
    <property type="match status" value="1"/>
</dbReference>
<dbReference type="PANTHER" id="PTHR28637:SF1">
    <property type="entry name" value="DNA REPLICATION FACTOR CDT1"/>
    <property type="match status" value="1"/>
</dbReference>
<dbReference type="InterPro" id="IPR032054">
    <property type="entry name" value="Cdt1_C"/>
</dbReference>
<dbReference type="InterPro" id="IPR036390">
    <property type="entry name" value="WH_DNA-bd_sf"/>
</dbReference>
<sequence length="599" mass="67907">METRRTTRRSTRVASNSIVQPQIKDFFSARRCPTSRNLKSAKVATVTQPKTSALTKKKELKKAVVTGETVKNDEFMKEVTPEQGSVVPMCRPMEEELVLSPVKREHSPLVSPSRLNAKRALFQDGSASPSSSDISLEPLTKDSIRRHLEDSEPGSSSFTFTAPSPRKKPRTEDSVQDVLAGDTNKYGNLDKLTNNVRLSSRLPLPKKFERLYNHFKHMERIVQISLSMGKRIVFEDVKNDVEKHGKCAFTVDHFAQLLHIYPESYNVKLEKKRYTRAAPDQMTSHEYVVEPNLKNDVEGFLRIELPKHTGPVPMVSPTKLVSPLKSPRKSPQKAIPQQREAVLDHRPRLEGWRIQCRLYILKHKLISHVKECYKRHLQNMGMTVTLEQLAKVSRFDDFDLESVDDIPTAVLPQPPKAQNSYEEFMKKVTKEKPSGLLHGKNKDILKKDPSGEAGADIKPAETQPKKMSLLERIKAKEKAKKSADAEQAERTPLELRLSRLRDMVKRNGIYNLEQLFRVKNRTQLPTHDVISALARSCNASSGEMTQTLNLIVEISSNLLECVTVSNVKYLKWKTQSRNLEGLIAAVNTEIARISAILTE</sequence>
<evidence type="ECO:0000256" key="3">
    <source>
        <dbReference type="SAM" id="MobiDB-lite"/>
    </source>
</evidence>
<dbReference type="InterPro" id="IPR038090">
    <property type="entry name" value="Cdt1_C_WH_dom_sf"/>
</dbReference>
<dbReference type="GO" id="GO:0000076">
    <property type="term" value="P:DNA replication checkpoint signaling"/>
    <property type="evidence" value="ECO:0007669"/>
    <property type="project" value="TreeGrafter"/>
</dbReference>
<protein>
    <recommendedName>
        <fullName evidence="4">CDT1 Geminin-binding domain-containing protein</fullName>
    </recommendedName>
</protein>
<dbReference type="GO" id="GO:0000278">
    <property type="term" value="P:mitotic cell cycle"/>
    <property type="evidence" value="ECO:0007669"/>
    <property type="project" value="TreeGrafter"/>
</dbReference>
<keyword evidence="6" id="KW-1185">Reference proteome</keyword>
<dbReference type="GO" id="GO:0003677">
    <property type="term" value="F:DNA binding"/>
    <property type="evidence" value="ECO:0007669"/>
    <property type="project" value="InterPro"/>
</dbReference>
<dbReference type="SMART" id="SM01075">
    <property type="entry name" value="CDT1"/>
    <property type="match status" value="1"/>
</dbReference>
<comment type="similarity">
    <text evidence="1">Belongs to the Cdt1 family.</text>
</comment>
<dbReference type="PANTHER" id="PTHR28637">
    <property type="entry name" value="DNA REPLICATION FACTOR CDT1"/>
    <property type="match status" value="1"/>
</dbReference>
<dbReference type="SUPFAM" id="SSF46785">
    <property type="entry name" value="Winged helix' DNA-binding domain"/>
    <property type="match status" value="1"/>
</dbReference>
<feature type="compositionally biased region" description="Basic and acidic residues" evidence="3">
    <location>
        <begin position="440"/>
        <end position="450"/>
    </location>
</feature>
<feature type="region of interest" description="Disordered" evidence="3">
    <location>
        <begin position="147"/>
        <end position="174"/>
    </location>
</feature>
<dbReference type="GO" id="GO:0005634">
    <property type="term" value="C:nucleus"/>
    <property type="evidence" value="ECO:0007669"/>
    <property type="project" value="TreeGrafter"/>
</dbReference>
<feature type="domain" description="CDT1 Geminin-binding" evidence="4">
    <location>
        <begin position="204"/>
        <end position="413"/>
    </location>
</feature>
<proteinExistence type="inferred from homology"/>
<dbReference type="Pfam" id="PF16679">
    <property type="entry name" value="CDT1_C"/>
    <property type="match status" value="1"/>
</dbReference>
<dbReference type="GO" id="GO:0070182">
    <property type="term" value="F:DNA polymerase binding"/>
    <property type="evidence" value="ECO:0007669"/>
    <property type="project" value="TreeGrafter"/>
</dbReference>
<feature type="region of interest" description="Disordered" evidence="3">
    <location>
        <begin position="435"/>
        <end position="462"/>
    </location>
</feature>
<reference evidence="5" key="1">
    <citation type="submission" date="2023-06" db="EMBL/GenBank/DDBJ databases">
        <title>Genomic analysis of the entomopathogenic nematode Steinernema hermaphroditum.</title>
        <authorList>
            <person name="Schwarz E.M."/>
            <person name="Heppert J.K."/>
            <person name="Baniya A."/>
            <person name="Schwartz H.T."/>
            <person name="Tan C.-H."/>
            <person name="Antoshechkin I."/>
            <person name="Sternberg P.W."/>
            <person name="Goodrich-Blair H."/>
            <person name="Dillman A.R."/>
        </authorList>
    </citation>
    <scope>NUCLEOTIDE SEQUENCE</scope>
    <source>
        <strain evidence="5">PS9179</strain>
        <tissue evidence="5">Whole animal</tissue>
    </source>
</reference>
<gene>
    <name evidence="5" type="ORF">QR680_009398</name>
</gene>
<dbReference type="Proteomes" id="UP001175271">
    <property type="component" value="Unassembled WGS sequence"/>
</dbReference>
<evidence type="ECO:0000259" key="4">
    <source>
        <dbReference type="SMART" id="SM01075"/>
    </source>
</evidence>
<dbReference type="InterPro" id="IPR014939">
    <property type="entry name" value="CDT1_Gemini-bd-like"/>
</dbReference>
<keyword evidence="2" id="KW-0131">Cell cycle</keyword>
<evidence type="ECO:0000256" key="2">
    <source>
        <dbReference type="ARBA" id="ARBA00023306"/>
    </source>
</evidence>
<name>A0AA39M9T3_9BILA</name>
<comment type="caution">
    <text evidence="5">The sequence shown here is derived from an EMBL/GenBank/DDBJ whole genome shotgun (WGS) entry which is preliminary data.</text>
</comment>
<dbReference type="InterPro" id="IPR045173">
    <property type="entry name" value="Cdt1"/>
</dbReference>
<dbReference type="GO" id="GO:0030174">
    <property type="term" value="P:regulation of DNA-templated DNA replication initiation"/>
    <property type="evidence" value="ECO:0007669"/>
    <property type="project" value="InterPro"/>
</dbReference>
<dbReference type="AlphaFoldDB" id="A0AA39M9T3"/>
<dbReference type="GO" id="GO:0071163">
    <property type="term" value="P:DNA replication preinitiation complex assembly"/>
    <property type="evidence" value="ECO:0007669"/>
    <property type="project" value="InterPro"/>
</dbReference>
<feature type="compositionally biased region" description="Polar residues" evidence="3">
    <location>
        <begin position="153"/>
        <end position="162"/>
    </location>
</feature>
<evidence type="ECO:0000313" key="6">
    <source>
        <dbReference type="Proteomes" id="UP001175271"/>
    </source>
</evidence>
<accession>A0AA39M9T3</accession>
<feature type="region of interest" description="Disordered" evidence="3">
    <location>
        <begin position="314"/>
        <end position="339"/>
    </location>
</feature>
<evidence type="ECO:0000256" key="1">
    <source>
        <dbReference type="ARBA" id="ARBA00008356"/>
    </source>
</evidence>
<dbReference type="Pfam" id="PF08839">
    <property type="entry name" value="CDT1"/>
    <property type="match status" value="1"/>
</dbReference>